<dbReference type="GeneID" id="66102295"/>
<name>A0A9P7VRH2_9AGAR</name>
<reference evidence="1" key="1">
    <citation type="submission" date="2020-11" db="EMBL/GenBank/DDBJ databases">
        <title>Adaptations for nitrogen fixation in a non-lichenized fungal sporocarp promotes dispersal by wood-feeding termites.</title>
        <authorList>
            <consortium name="DOE Joint Genome Institute"/>
            <person name="Koch R.A."/>
            <person name="Yoon G."/>
            <person name="Arayal U."/>
            <person name="Lail K."/>
            <person name="Amirebrahimi M."/>
            <person name="Labutti K."/>
            <person name="Lipzen A."/>
            <person name="Riley R."/>
            <person name="Barry K."/>
            <person name="Henrissat B."/>
            <person name="Grigoriev I.V."/>
            <person name="Herr J.R."/>
            <person name="Aime M.C."/>
        </authorList>
    </citation>
    <scope>NUCLEOTIDE SEQUENCE</scope>
    <source>
        <strain evidence="1">MCA 3950</strain>
    </source>
</reference>
<evidence type="ECO:0000313" key="2">
    <source>
        <dbReference type="Proteomes" id="UP000812287"/>
    </source>
</evidence>
<dbReference type="AlphaFoldDB" id="A0A9P7VRH2"/>
<sequence length="106" mass="11834">MIDMLAESHPSAKLAWSFVSMGVDILKKQEDTNEQVAELYGIMISAYEAASESKALRAIKRLAFVYDALFKQTISCARFIEGYAKQSILGRVISANLSKKVKTLRE</sequence>
<organism evidence="1 2">
    <name type="scientific">Guyanagaster necrorhizus</name>
    <dbReference type="NCBI Taxonomy" id="856835"/>
    <lineage>
        <taxon>Eukaryota</taxon>
        <taxon>Fungi</taxon>
        <taxon>Dikarya</taxon>
        <taxon>Basidiomycota</taxon>
        <taxon>Agaricomycotina</taxon>
        <taxon>Agaricomycetes</taxon>
        <taxon>Agaricomycetidae</taxon>
        <taxon>Agaricales</taxon>
        <taxon>Marasmiineae</taxon>
        <taxon>Physalacriaceae</taxon>
        <taxon>Guyanagaster</taxon>
    </lineage>
</organism>
<dbReference type="OrthoDB" id="3017865at2759"/>
<accession>A0A9P7VRH2</accession>
<comment type="caution">
    <text evidence="1">The sequence shown here is derived from an EMBL/GenBank/DDBJ whole genome shotgun (WGS) entry which is preliminary data.</text>
</comment>
<dbReference type="RefSeq" id="XP_043038875.1">
    <property type="nucleotide sequence ID" value="XM_043179999.1"/>
</dbReference>
<protein>
    <submittedName>
        <fullName evidence="1">Uncharacterized protein</fullName>
    </submittedName>
</protein>
<dbReference type="EMBL" id="MU250537">
    <property type="protein sequence ID" value="KAG7445375.1"/>
    <property type="molecule type" value="Genomic_DNA"/>
</dbReference>
<proteinExistence type="predicted"/>
<gene>
    <name evidence="1" type="ORF">BT62DRAFT_192088</name>
</gene>
<evidence type="ECO:0000313" key="1">
    <source>
        <dbReference type="EMBL" id="KAG7445375.1"/>
    </source>
</evidence>
<keyword evidence="2" id="KW-1185">Reference proteome</keyword>
<dbReference type="Proteomes" id="UP000812287">
    <property type="component" value="Unassembled WGS sequence"/>
</dbReference>